<feature type="region of interest" description="Disordered" evidence="1">
    <location>
        <begin position="191"/>
        <end position="230"/>
    </location>
</feature>
<reference evidence="3" key="1">
    <citation type="submission" date="2018-02" db="EMBL/GenBank/DDBJ databases">
        <authorList>
            <person name="Hausmann B."/>
        </authorList>
    </citation>
    <scope>NUCLEOTIDE SEQUENCE [LARGE SCALE GENOMIC DNA]</scope>
    <source>
        <strain evidence="3">Peat soil MAG SbA5</strain>
    </source>
</reference>
<dbReference type="SUPFAM" id="SSF53300">
    <property type="entry name" value="vWA-like"/>
    <property type="match status" value="1"/>
</dbReference>
<dbReference type="Gene3D" id="3.40.50.410">
    <property type="entry name" value="von Willebrand factor, type A domain"/>
    <property type="match status" value="1"/>
</dbReference>
<feature type="compositionally biased region" description="Basic and acidic residues" evidence="1">
    <location>
        <begin position="211"/>
        <end position="230"/>
    </location>
</feature>
<evidence type="ECO:0000313" key="2">
    <source>
        <dbReference type="EMBL" id="SPE17993.1"/>
    </source>
</evidence>
<dbReference type="InterPro" id="IPR036465">
    <property type="entry name" value="vWFA_dom_sf"/>
</dbReference>
<protein>
    <submittedName>
        <fullName evidence="2">von Willebrand factor type A</fullName>
    </submittedName>
</protein>
<gene>
    <name evidence="2" type="ORF">SBA5_120069</name>
</gene>
<accession>A0A2N9L4B7</accession>
<proteinExistence type="predicted"/>
<dbReference type="EMBL" id="OKRB01000024">
    <property type="protein sequence ID" value="SPE17993.1"/>
    <property type="molecule type" value="Genomic_DNA"/>
</dbReference>
<organism evidence="2 3">
    <name type="scientific">Candidatus Sulfuritelmatomonas gaucii</name>
    <dbReference type="NCBI Taxonomy" id="2043161"/>
    <lineage>
        <taxon>Bacteria</taxon>
        <taxon>Pseudomonadati</taxon>
        <taxon>Acidobacteriota</taxon>
        <taxon>Terriglobia</taxon>
        <taxon>Terriglobales</taxon>
        <taxon>Acidobacteriaceae</taxon>
        <taxon>Candidatus Sulfuritelmatomonas</taxon>
    </lineage>
</organism>
<dbReference type="AlphaFoldDB" id="A0A2N9L4B7"/>
<name>A0A2N9L4B7_9BACT</name>
<dbReference type="OrthoDB" id="9790144at2"/>
<dbReference type="Proteomes" id="UP000239735">
    <property type="component" value="Unassembled WGS sequence"/>
</dbReference>
<evidence type="ECO:0000313" key="3">
    <source>
        <dbReference type="Proteomes" id="UP000239735"/>
    </source>
</evidence>
<sequence>MKDGFTRLALILDRSGSMASIEEATVAGVNKFIEEQKQVPGTATLKLVQFDDVYEEVFDTPIAETPELTLSKTPRPGQKTYEPRGNTALLDAIGRTITELGSGLAAMSEEERPCKVIVIIMTDGLENASKVFTAPQVFDLIVQQRDIYKWDFVYLGANQDAIATAAKMGIAAASAMPYIANRTSTTNAVNATSAAVRRSRESGQSVSYTPGERKASLFEDDNDAAKNQRP</sequence>
<evidence type="ECO:0000256" key="1">
    <source>
        <dbReference type="SAM" id="MobiDB-lite"/>
    </source>
</evidence>